<dbReference type="Proteomes" id="UP000244727">
    <property type="component" value="Chromosome"/>
</dbReference>
<dbReference type="KEGG" id="harc:HARCEL1_04135"/>
<accession>A0A2R4WZI2</accession>
<keyword evidence="5" id="KW-1185">Reference proteome</keyword>
<evidence type="ECO:0000259" key="3">
    <source>
        <dbReference type="SMART" id="SM00899"/>
    </source>
</evidence>
<feature type="domain" description="Ferrous iron transporter FeoA-like" evidence="3">
    <location>
        <begin position="3"/>
        <end position="72"/>
    </location>
</feature>
<keyword evidence="1" id="KW-0408">Iron</keyword>
<dbReference type="InterPro" id="IPR007167">
    <property type="entry name" value="Fe-transptr_FeoA-like"/>
</dbReference>
<evidence type="ECO:0000256" key="1">
    <source>
        <dbReference type="ARBA" id="ARBA00023004"/>
    </source>
</evidence>
<organism evidence="4 5">
    <name type="scientific">Halococcoides cellulosivorans</name>
    <dbReference type="NCBI Taxonomy" id="1679096"/>
    <lineage>
        <taxon>Archaea</taxon>
        <taxon>Methanobacteriati</taxon>
        <taxon>Methanobacteriota</taxon>
        <taxon>Stenosarchaea group</taxon>
        <taxon>Halobacteria</taxon>
        <taxon>Halobacteriales</taxon>
        <taxon>Haloarculaceae</taxon>
        <taxon>Halococcoides</taxon>
    </lineage>
</organism>
<evidence type="ECO:0000313" key="4">
    <source>
        <dbReference type="EMBL" id="AWB26956.1"/>
    </source>
</evidence>
<proteinExistence type="predicted"/>
<evidence type="ECO:0000313" key="5">
    <source>
        <dbReference type="Proteomes" id="UP000244727"/>
    </source>
</evidence>
<dbReference type="SMART" id="SM00899">
    <property type="entry name" value="FeoA"/>
    <property type="match status" value="1"/>
</dbReference>
<dbReference type="Pfam" id="PF04023">
    <property type="entry name" value="FeoA"/>
    <property type="match status" value="1"/>
</dbReference>
<name>A0A2R4WZI2_9EURY</name>
<gene>
    <name evidence="4" type="ORF">HARCEL1_04135</name>
</gene>
<sequence>MDTALADADPGESIEMRDVPDDDTRARLLRLGFLDGPVECRRQLTNGPVILRRNGTELALGSALADEITIDRHA</sequence>
<dbReference type="GO" id="GO:0046914">
    <property type="term" value="F:transition metal ion binding"/>
    <property type="evidence" value="ECO:0007669"/>
    <property type="project" value="InterPro"/>
</dbReference>
<feature type="region of interest" description="Disordered" evidence="2">
    <location>
        <begin position="1"/>
        <end position="20"/>
    </location>
</feature>
<dbReference type="Gene3D" id="2.30.30.90">
    <property type="match status" value="1"/>
</dbReference>
<dbReference type="GeneID" id="36511668"/>
<dbReference type="RefSeq" id="WP_108381325.1">
    <property type="nucleotide sequence ID" value="NZ_CP028858.1"/>
</dbReference>
<protein>
    <submittedName>
        <fullName evidence="4">Ferrous iron transport protein A</fullName>
    </submittedName>
</protein>
<reference evidence="4 5" key="1">
    <citation type="submission" date="2018-04" db="EMBL/GenBank/DDBJ databases">
        <title>Halococcoides cellulosivorans gen. nov., sp. nov., an extremely halophilic cellulose-utilizing haloarchaeon from hypersaline lakes.</title>
        <authorList>
            <person name="Sorokin D.Y."/>
            <person name="Toshchakov S.V."/>
            <person name="Samarov N.I."/>
            <person name="Korzhenkov A."/>
            <person name="Kublanov I.V."/>
        </authorList>
    </citation>
    <scope>NUCLEOTIDE SEQUENCE [LARGE SCALE GENOMIC DNA]</scope>
    <source>
        <strain evidence="4 5">HArcel1</strain>
    </source>
</reference>
<dbReference type="InterPro" id="IPR038157">
    <property type="entry name" value="FeoA_core_dom"/>
</dbReference>
<evidence type="ECO:0000256" key="2">
    <source>
        <dbReference type="SAM" id="MobiDB-lite"/>
    </source>
</evidence>
<dbReference type="EMBL" id="CP028858">
    <property type="protein sequence ID" value="AWB26956.1"/>
    <property type="molecule type" value="Genomic_DNA"/>
</dbReference>
<dbReference type="InterPro" id="IPR008988">
    <property type="entry name" value="Transcriptional_repressor_C"/>
</dbReference>
<dbReference type="AlphaFoldDB" id="A0A2R4WZI2"/>
<dbReference type="SUPFAM" id="SSF50037">
    <property type="entry name" value="C-terminal domain of transcriptional repressors"/>
    <property type="match status" value="1"/>
</dbReference>